<evidence type="ECO:0000256" key="5">
    <source>
        <dbReference type="ARBA" id="ARBA00046288"/>
    </source>
</evidence>
<dbReference type="InParanoid" id="F0ZLK4"/>
<evidence type="ECO:0000313" key="9">
    <source>
        <dbReference type="EMBL" id="EGC35168.1"/>
    </source>
</evidence>
<gene>
    <name evidence="9" type="ORF">DICPUDRAFT_79102</name>
</gene>
<feature type="active site" evidence="6">
    <location>
        <position position="88"/>
    </location>
</feature>
<dbReference type="EMBL" id="GL871069">
    <property type="protein sequence ID" value="EGC35168.1"/>
    <property type="molecule type" value="Genomic_DNA"/>
</dbReference>
<comment type="subcellular location">
    <subcellularLocation>
        <location evidence="5">Endomembrane system</location>
        <topology evidence="5">Single-pass type I membrane protein</topology>
    </subcellularLocation>
</comment>
<keyword evidence="10" id="KW-1185">Reference proteome</keyword>
<dbReference type="GO" id="GO:0004190">
    <property type="term" value="F:aspartic-type endopeptidase activity"/>
    <property type="evidence" value="ECO:0007669"/>
    <property type="project" value="InterPro"/>
</dbReference>
<dbReference type="PANTHER" id="PTHR13683">
    <property type="entry name" value="ASPARTYL PROTEASES"/>
    <property type="match status" value="1"/>
</dbReference>
<dbReference type="GO" id="GO:0012505">
    <property type="term" value="C:endomembrane system"/>
    <property type="evidence" value="ECO:0007669"/>
    <property type="project" value="UniProtKB-SubCell"/>
</dbReference>
<feature type="domain" description="Peptidase A1" evidence="8">
    <location>
        <begin position="72"/>
        <end position="405"/>
    </location>
</feature>
<dbReference type="OrthoDB" id="20388at2759"/>
<evidence type="ECO:0000256" key="1">
    <source>
        <dbReference type="ARBA" id="ARBA00007447"/>
    </source>
</evidence>
<protein>
    <recommendedName>
        <fullName evidence="8">Peptidase A1 domain-containing protein</fullName>
    </recommendedName>
</protein>
<keyword evidence="2" id="KW-0645">Protease</keyword>
<reference evidence="10" key="1">
    <citation type="journal article" date="2011" name="Genome Biol.">
        <title>Comparative genomics of the social amoebae Dictyostelium discoideum and Dictyostelium purpureum.</title>
        <authorList>
            <consortium name="US DOE Joint Genome Institute (JGI-PGF)"/>
            <person name="Sucgang R."/>
            <person name="Kuo A."/>
            <person name="Tian X."/>
            <person name="Salerno W."/>
            <person name="Parikh A."/>
            <person name="Feasley C.L."/>
            <person name="Dalin E."/>
            <person name="Tu H."/>
            <person name="Huang E."/>
            <person name="Barry K."/>
            <person name="Lindquist E."/>
            <person name="Shapiro H."/>
            <person name="Bruce D."/>
            <person name="Schmutz J."/>
            <person name="Salamov A."/>
            <person name="Fey P."/>
            <person name="Gaudet P."/>
            <person name="Anjard C."/>
            <person name="Babu M.M."/>
            <person name="Basu S."/>
            <person name="Bushmanova Y."/>
            <person name="van der Wel H."/>
            <person name="Katoh-Kurasawa M."/>
            <person name="Dinh C."/>
            <person name="Coutinho P.M."/>
            <person name="Saito T."/>
            <person name="Elias M."/>
            <person name="Schaap P."/>
            <person name="Kay R.R."/>
            <person name="Henrissat B."/>
            <person name="Eichinger L."/>
            <person name="Rivero F."/>
            <person name="Putnam N.H."/>
            <person name="West C.M."/>
            <person name="Loomis W.F."/>
            <person name="Chisholm R.L."/>
            <person name="Shaulsky G."/>
            <person name="Strassmann J.E."/>
            <person name="Queller D.C."/>
            <person name="Kuspa A."/>
            <person name="Grigoriev I.V."/>
        </authorList>
    </citation>
    <scope>NUCLEOTIDE SEQUENCE [LARGE SCALE GENOMIC DNA]</scope>
    <source>
        <strain evidence="10">QSDP1</strain>
    </source>
</reference>
<dbReference type="PROSITE" id="PS51767">
    <property type="entry name" value="PEPTIDASE_A1"/>
    <property type="match status" value="1"/>
</dbReference>
<name>F0ZLK4_DICPU</name>
<dbReference type="Proteomes" id="UP000001064">
    <property type="component" value="Unassembled WGS sequence"/>
</dbReference>
<dbReference type="InterPro" id="IPR034164">
    <property type="entry name" value="Pepsin-like_dom"/>
</dbReference>
<evidence type="ECO:0000256" key="7">
    <source>
        <dbReference type="SAM" id="SignalP"/>
    </source>
</evidence>
<evidence type="ECO:0000313" key="10">
    <source>
        <dbReference type="Proteomes" id="UP000001064"/>
    </source>
</evidence>
<dbReference type="CDD" id="cd05471">
    <property type="entry name" value="pepsin_like"/>
    <property type="match status" value="1"/>
</dbReference>
<evidence type="ECO:0000256" key="6">
    <source>
        <dbReference type="PIRSR" id="PIRSR601461-1"/>
    </source>
</evidence>
<dbReference type="InterPro" id="IPR001461">
    <property type="entry name" value="Aspartic_peptidase_A1"/>
</dbReference>
<dbReference type="InterPro" id="IPR021109">
    <property type="entry name" value="Peptidase_aspartic_dom_sf"/>
</dbReference>
<dbReference type="RefSeq" id="XP_003288306.1">
    <property type="nucleotide sequence ID" value="XM_003288258.1"/>
</dbReference>
<dbReference type="eggNOG" id="KOG1339">
    <property type="taxonomic scope" value="Eukaryota"/>
</dbReference>
<dbReference type="PANTHER" id="PTHR13683:SF375">
    <property type="entry name" value="PEPTIDASE A1 DOMAIN-CONTAINING PROTEIN"/>
    <property type="match status" value="1"/>
</dbReference>
<dbReference type="FunFam" id="2.40.70.10:FF:000200">
    <property type="entry name" value="Uncharacterized protein"/>
    <property type="match status" value="1"/>
</dbReference>
<dbReference type="AlphaFoldDB" id="F0ZLK4"/>
<accession>F0ZLK4</accession>
<dbReference type="InterPro" id="IPR001969">
    <property type="entry name" value="Aspartic_peptidase_AS"/>
</dbReference>
<dbReference type="Gene3D" id="2.40.70.10">
    <property type="entry name" value="Acid Proteases"/>
    <property type="match status" value="2"/>
</dbReference>
<evidence type="ECO:0000259" key="8">
    <source>
        <dbReference type="PROSITE" id="PS51767"/>
    </source>
</evidence>
<dbReference type="STRING" id="5786.F0ZLK4"/>
<dbReference type="VEuPathDB" id="AmoebaDB:DICPUDRAFT_79102"/>
<feature type="chain" id="PRO_5003265222" description="Peptidase A1 domain-containing protein" evidence="7">
    <location>
        <begin position="23"/>
        <end position="405"/>
    </location>
</feature>
<proteinExistence type="inferred from homology"/>
<dbReference type="KEGG" id="dpp:DICPUDRAFT_79102"/>
<feature type="signal peptide" evidence="7">
    <location>
        <begin position="1"/>
        <end position="22"/>
    </location>
</feature>
<evidence type="ECO:0000256" key="3">
    <source>
        <dbReference type="ARBA" id="ARBA00022729"/>
    </source>
</evidence>
<dbReference type="GeneID" id="10501724"/>
<dbReference type="OMA" id="NDECSIM"/>
<dbReference type="InterPro" id="IPR033121">
    <property type="entry name" value="PEPTIDASE_A1"/>
</dbReference>
<evidence type="ECO:0000256" key="2">
    <source>
        <dbReference type="ARBA" id="ARBA00022670"/>
    </source>
</evidence>
<keyword evidence="4" id="KW-0378">Hydrolase</keyword>
<keyword evidence="3 7" id="KW-0732">Signal</keyword>
<dbReference type="PROSITE" id="PS00141">
    <property type="entry name" value="ASP_PROTEASE"/>
    <property type="match status" value="2"/>
</dbReference>
<evidence type="ECO:0000256" key="4">
    <source>
        <dbReference type="ARBA" id="ARBA00022801"/>
    </source>
</evidence>
<comment type="similarity">
    <text evidence="1">Belongs to the peptidase A1 family.</text>
</comment>
<dbReference type="GO" id="GO:0006508">
    <property type="term" value="P:proteolysis"/>
    <property type="evidence" value="ECO:0007669"/>
    <property type="project" value="UniProtKB-KW"/>
</dbReference>
<organism evidence="9 10">
    <name type="scientific">Dictyostelium purpureum</name>
    <name type="common">Slime mold</name>
    <dbReference type="NCBI Taxonomy" id="5786"/>
    <lineage>
        <taxon>Eukaryota</taxon>
        <taxon>Amoebozoa</taxon>
        <taxon>Evosea</taxon>
        <taxon>Eumycetozoa</taxon>
        <taxon>Dictyostelia</taxon>
        <taxon>Dictyosteliales</taxon>
        <taxon>Dictyosteliaceae</taxon>
        <taxon>Dictyostelium</taxon>
    </lineage>
</organism>
<sequence>MKSILLLSIFLIFVFNNEYANANRNSLKLPIYTKQASNHINNNFNDLASNKRMVSTKERNVPIKLEGDIIQLLIDVNVGGIKQQVVVDTGSNYLVVPSVYCRNCEQQRPYYQPSKYATFMKCNDECSIMGNSCTNVQTLAGIELFCSYQESYVQGTEILNLLVQDTFSFNNYTENVMATFGIIVTTQGHTLRNGVLGLGKTCRGCRKSPTASILENLNLSNSFSLSFNENFQGTLVLGDADPSDFDKNLTFTEMLTIDDSHYGVPIKSIIVNDRYSPNYMLIPPEYFGDFILDSGATMTSLNEPAYNLIAKFLQRDCNPGMCHENNFFNGYCFDFPDEYFNTFPIINIEMEGGASMKIEPKNYIFSNYVNGIKYHCLDHYVHFDNENEKIGIAKRPYGYSYNNNF</sequence>
<feature type="active site" evidence="6">
    <location>
        <position position="293"/>
    </location>
</feature>
<dbReference type="Pfam" id="PF00026">
    <property type="entry name" value="Asp"/>
    <property type="match status" value="1"/>
</dbReference>
<dbReference type="SUPFAM" id="SSF50630">
    <property type="entry name" value="Acid proteases"/>
    <property type="match status" value="1"/>
</dbReference>